<proteinExistence type="predicted"/>
<dbReference type="PANTHER" id="PTHR43638:SF3">
    <property type="entry name" value="ALDEHYDE REDUCTASE"/>
    <property type="match status" value="1"/>
</dbReference>
<organism evidence="2 3">
    <name type="scientific">Shouchella hunanensis</name>
    <dbReference type="NCBI Taxonomy" id="766894"/>
    <lineage>
        <taxon>Bacteria</taxon>
        <taxon>Bacillati</taxon>
        <taxon>Bacillota</taxon>
        <taxon>Bacilli</taxon>
        <taxon>Bacillales</taxon>
        <taxon>Bacillaceae</taxon>
        <taxon>Shouchella</taxon>
    </lineage>
</organism>
<name>A0ABY7WA14_9BACI</name>
<evidence type="ECO:0000313" key="3">
    <source>
        <dbReference type="Proteomes" id="UP001215143"/>
    </source>
</evidence>
<dbReference type="InterPro" id="IPR036812">
    <property type="entry name" value="NAD(P)_OxRdtase_dom_sf"/>
</dbReference>
<feature type="domain" description="NADP-dependent oxidoreductase" evidence="1">
    <location>
        <begin position="13"/>
        <end position="269"/>
    </location>
</feature>
<keyword evidence="3" id="KW-1185">Reference proteome</keyword>
<gene>
    <name evidence="2" type="ORF">PQ477_08900</name>
</gene>
<dbReference type="Proteomes" id="UP001215143">
    <property type="component" value="Chromosome"/>
</dbReference>
<dbReference type="RefSeq" id="WP_274273396.1">
    <property type="nucleotide sequence ID" value="NZ_CP117834.1"/>
</dbReference>
<dbReference type="PRINTS" id="PR00069">
    <property type="entry name" value="ALDKETRDTASE"/>
</dbReference>
<protein>
    <submittedName>
        <fullName evidence="2">Aldo/keto reductase</fullName>
    </submittedName>
</protein>
<dbReference type="Pfam" id="PF00248">
    <property type="entry name" value="Aldo_ket_red"/>
    <property type="match status" value="1"/>
</dbReference>
<dbReference type="InterPro" id="IPR020471">
    <property type="entry name" value="AKR"/>
</dbReference>
<evidence type="ECO:0000313" key="2">
    <source>
        <dbReference type="EMBL" id="WDF05538.1"/>
    </source>
</evidence>
<reference evidence="2 3" key="1">
    <citation type="submission" date="2023-02" db="EMBL/GenBank/DDBJ databases">
        <authorList>
            <person name="Liu G."/>
        </authorList>
    </citation>
    <scope>NUCLEOTIDE SEQUENCE [LARGE SCALE GENOMIC DNA]</scope>
    <source>
        <strain evidence="2 3">DSM 23008</strain>
    </source>
</reference>
<dbReference type="Gene3D" id="3.20.20.100">
    <property type="entry name" value="NADP-dependent oxidoreductase domain"/>
    <property type="match status" value="1"/>
</dbReference>
<dbReference type="EMBL" id="CP117834">
    <property type="protein sequence ID" value="WDF05538.1"/>
    <property type="molecule type" value="Genomic_DNA"/>
</dbReference>
<dbReference type="SUPFAM" id="SSF51430">
    <property type="entry name" value="NAD(P)-linked oxidoreductase"/>
    <property type="match status" value="1"/>
</dbReference>
<sequence length="283" mass="31422">MKSVRIAGRKVFPIGLGTANMGSDKSIYNQELEAIRGGLEAGIQVIDTAESYGNGDAENLVGHAIAPFDRKNLFLVSKVLPSNASKTQIPVSIDRSLKRLNTEYLDMYLLHWKGNIPIEETVLAMEKVKDSGKIKAWGVSNFDAEDIYALRRMDGGINCSTNQVRYNLGDRGIEFDLLPTLNQFDMALMAYSPIARGDQFGANLTKQKKVIELAEKYNVDVFQILLAWSIRDGQTLAIPKSSKIEHVLKNVDAATISLNSDDLRKLDEVSPKPTSKMPLALWY</sequence>
<dbReference type="InterPro" id="IPR023210">
    <property type="entry name" value="NADP_OxRdtase_dom"/>
</dbReference>
<dbReference type="PANTHER" id="PTHR43638">
    <property type="entry name" value="OXIDOREDUCTASE, ALDO/KETO REDUCTASE FAMILY PROTEIN"/>
    <property type="match status" value="1"/>
</dbReference>
<dbReference type="PIRSF" id="PIRSF000097">
    <property type="entry name" value="AKR"/>
    <property type="match status" value="1"/>
</dbReference>
<accession>A0ABY7WA14</accession>
<evidence type="ECO:0000259" key="1">
    <source>
        <dbReference type="Pfam" id="PF00248"/>
    </source>
</evidence>